<name>A0A5C7HEB9_9ROSI</name>
<proteinExistence type="predicted"/>
<reference evidence="2" key="1">
    <citation type="journal article" date="2019" name="Gigascience">
        <title>De novo genome assembly of the endangered Acer yangbiense, a plant species with extremely small populations endemic to Yunnan Province, China.</title>
        <authorList>
            <person name="Yang J."/>
            <person name="Wariss H.M."/>
            <person name="Tao L."/>
            <person name="Zhang R."/>
            <person name="Yun Q."/>
            <person name="Hollingsworth P."/>
            <person name="Dao Z."/>
            <person name="Luo G."/>
            <person name="Guo H."/>
            <person name="Ma Y."/>
            <person name="Sun W."/>
        </authorList>
    </citation>
    <scope>NUCLEOTIDE SEQUENCE [LARGE SCALE GENOMIC DNA]</scope>
    <source>
        <strain evidence="2">cv. Malutang</strain>
    </source>
</reference>
<keyword evidence="2" id="KW-1185">Reference proteome</keyword>
<comment type="caution">
    <text evidence="1">The sequence shown here is derived from an EMBL/GenBank/DDBJ whole genome shotgun (WGS) entry which is preliminary data.</text>
</comment>
<sequence length="74" mass="8196">MMTASGRLRQATSVLLHSTGHAAEFVDLLIGSRRSIGGVEKVRMLCGVLLSNRHLDFFQTQEDVKVRVKEVEGI</sequence>
<accession>A0A5C7HEB9</accession>
<protein>
    <submittedName>
        <fullName evidence="1">Uncharacterized protein</fullName>
    </submittedName>
</protein>
<gene>
    <name evidence="1" type="ORF">EZV62_020626</name>
</gene>
<dbReference type="Proteomes" id="UP000323000">
    <property type="component" value="Chromosome 9"/>
</dbReference>
<dbReference type="AlphaFoldDB" id="A0A5C7HEB9"/>
<dbReference type="EMBL" id="VAHF01000009">
    <property type="protein sequence ID" value="TXG55370.1"/>
    <property type="molecule type" value="Genomic_DNA"/>
</dbReference>
<organism evidence="1 2">
    <name type="scientific">Acer yangbiense</name>
    <dbReference type="NCBI Taxonomy" id="1000413"/>
    <lineage>
        <taxon>Eukaryota</taxon>
        <taxon>Viridiplantae</taxon>
        <taxon>Streptophyta</taxon>
        <taxon>Embryophyta</taxon>
        <taxon>Tracheophyta</taxon>
        <taxon>Spermatophyta</taxon>
        <taxon>Magnoliopsida</taxon>
        <taxon>eudicotyledons</taxon>
        <taxon>Gunneridae</taxon>
        <taxon>Pentapetalae</taxon>
        <taxon>rosids</taxon>
        <taxon>malvids</taxon>
        <taxon>Sapindales</taxon>
        <taxon>Sapindaceae</taxon>
        <taxon>Hippocastanoideae</taxon>
        <taxon>Acereae</taxon>
        <taxon>Acer</taxon>
    </lineage>
</organism>
<evidence type="ECO:0000313" key="2">
    <source>
        <dbReference type="Proteomes" id="UP000323000"/>
    </source>
</evidence>
<evidence type="ECO:0000313" key="1">
    <source>
        <dbReference type="EMBL" id="TXG55370.1"/>
    </source>
</evidence>